<accession>A0A806JY68</accession>
<name>A0A806JY68_9BACT</name>
<dbReference type="AlphaFoldDB" id="A0A806JY68"/>
<proteinExistence type="predicted"/>
<organism evidence="1">
    <name type="scientific">uncultured bacterium contig00066</name>
    <dbReference type="NCBI Taxonomy" id="1181548"/>
    <lineage>
        <taxon>Bacteria</taxon>
        <taxon>environmental samples</taxon>
    </lineage>
</organism>
<sequence>MLPSFKPALCAGGTDFQYSSAKEMPKLKTTDRHIMEMTVINDE</sequence>
<protein>
    <submittedName>
        <fullName evidence="1">Uncharacterized protein</fullName>
    </submittedName>
</protein>
<dbReference type="EMBL" id="JQ844172">
    <property type="protein sequence ID" value="AGS51831.1"/>
    <property type="molecule type" value="Genomic_DNA"/>
</dbReference>
<reference evidence="1" key="1">
    <citation type="submission" date="2012-03" db="EMBL/GenBank/DDBJ databases">
        <title>Functional metagenomics reveals considerable lignocellulase gene clusters in the gut microbiome of a wood-feeding higher termite.</title>
        <authorList>
            <person name="Liu N."/>
        </authorList>
    </citation>
    <scope>NUCLEOTIDE SEQUENCE</scope>
</reference>
<evidence type="ECO:0000313" key="1">
    <source>
        <dbReference type="EMBL" id="AGS51831.1"/>
    </source>
</evidence>